<feature type="compositionally biased region" description="Pro residues" evidence="1">
    <location>
        <begin position="1624"/>
        <end position="1633"/>
    </location>
</feature>
<dbReference type="Proteomes" id="UP000708208">
    <property type="component" value="Unassembled WGS sequence"/>
</dbReference>
<name>A0A8J2MFK6_9HEXA</name>
<dbReference type="EMBL" id="CAJVCH010571517">
    <property type="protein sequence ID" value="CAG7837726.1"/>
    <property type="molecule type" value="Genomic_DNA"/>
</dbReference>
<feature type="compositionally biased region" description="Low complexity" evidence="1">
    <location>
        <begin position="1208"/>
        <end position="1220"/>
    </location>
</feature>
<feature type="region of interest" description="Disordered" evidence="1">
    <location>
        <begin position="481"/>
        <end position="500"/>
    </location>
</feature>
<sequence>MDIEPRNLNIVAIHGSRMPEMLGTFHLDDHNVQEWSDASQPGWKHRARKEVGKWVDPDKNADIKFQRREDSKQSEKSREQQRTEVIQGSAPDAAFQIVRSQRQFQDSDQHSGSRISSTMSTSYQMTTSHGVRSTSKTTSNKTTTKTVTVSGGRSDDFENLKMSFQPLDTSTQRERINVSRSGTMGVRRPPTRRHTPAALLSSSPDELQGEAMDVTLEQDSDESMGISDYARNVDPAGISIVGYKNISPKIRVGFPVEIQLELQSKLRYSNGENENVQEPEDDFIVELDHHENIDSDSAKIRPASPNTLLNNNIFASSLKSSAPQSTGTGSTSYRSKLQQQESMKTTEAEHTSELIDANESADSLFQPLSKSNDNEDLTFDFGQRRKSYGFESFEEPANLPEEPSISEDTFLPRHISNSNTSSTSNIYARANDFNSFHDRPVSNLRLSPSSLSRSWDLIQSVASAQQKREANKKLFSSSSNLDDLSYVPTKSPSNHKTPQKSVVMLKPFEENDGDDLDIPEPLPNRKSRDYTLDSLELFPELKKLSSVNSRRSATTLVNIDRSQLVSPPDVIHHNLEKDPPVPEKSKELMKMLDETPDLLNKMSFKNYFPPSNSDLLEIQPLRTQDNNLSTSDDDFQSNLSYLNESLSRILTERDDLKFSNSHNADTSSPKKNQHASSNYLYGKSESRSVKKTLRGDQLLANSYDDEERATDNISKGSKQTQVSHTWISSSDQKPSQHARDNNVTTSISATHDPFKRAQKKVEFCKTEVHFTPDSGKFNIVESDENKPSTVHLFRRKKKEKKNVTTNSVSTITSSETKKSTEISEKHDKLLQDSEQERKLHNQSHHKTYAMSSAIDDEDIDGLELVKKSAMVDVVGVDRNKNSLFDRWTEQDAKPELGVDEEIVTPTTTTANISSLNNNHDARDRLLEINTYDEGNILGSNESLLPSKLRKDKLLSDDFGELIPTKTVTKGSSHMPSHNNHILNNLNNKSTLMTEILGELGDDGDEGEDLRSDMILYNYGELKIQRFLKQLKSPSSHAGSESPIDILDVDPDQQVDDDESLNHFRFDNVYENGSFVPLATRRSLIEMNNRNRKRGSSSCHLSDNSSTASNYSLPHSDRESMSKGDYQLPLNATIDTKGEKPQITTVDLSYPFSTNNSYFSDPVKRNFKIPKTEHDSHDDDPLYDVIVPPVKAEVRSLPPFNKHGRVPISSNQSNLYSSPSPTGESNTFKHSKPPEPILPSRFSSFEKSGAALRERFNAKNSTTKSSKFGNFLDKPRSKPSKPRISNDLYSDSEANYLPSKSIVTIGGDDDLSVNKNTNKINLDSDNLTVSHDAPLPGSHYNASELKHSEMTSPEPILSMDHTWKGPAHFDSQSKDRGAPVMRSMTFPKSSRPEPEWVAKAKSRESRVTDWNLVGKQCEPATPRKSEPPWITEIRFKSKPPLPEETKSLPKTPNVYPWHRDSKTETEIPVRIQSPTENTPYNSGIDSELNGSVTIEELHDDISDVAEFPNKPDNSLLKEYAALNRRNPDPGTDSTPSVIKSNQILSKEERHLSKELSSNETHSDNYISKHKNADYYSASDISDTSLDRKLMAPLTESTKRSRKPLQSLSPTNKNNSNKNTQNGKPSAPPRPPKPPQRISSLGSKSQPLSVSSTEKKSSHQKHHSHKQSSNSSMDDTLLTSRSNTPVHTHPLVKVAKIPSAKSMVSKSPSPAEGKGTVSKNKAKHHVVTSETKLTCKSKLVDGPKERETESQNTSGSSQRPLPKLPAPRTATIASPHRKR</sequence>
<gene>
    <name evidence="2" type="ORF">AFUS01_LOCUS46791</name>
</gene>
<feature type="compositionally biased region" description="Polar residues" evidence="1">
    <location>
        <begin position="1748"/>
        <end position="1757"/>
    </location>
</feature>
<feature type="region of interest" description="Disordered" evidence="1">
    <location>
        <begin position="1435"/>
        <end position="1488"/>
    </location>
</feature>
<feature type="compositionally biased region" description="Basic and acidic residues" evidence="1">
    <location>
        <begin position="1389"/>
        <end position="1401"/>
    </location>
</feature>
<dbReference type="OrthoDB" id="8251761at2759"/>
<feature type="compositionally biased region" description="Polar residues" evidence="1">
    <location>
        <begin position="1671"/>
        <end position="1684"/>
    </location>
</feature>
<accession>A0A8J2MFK6</accession>
<feature type="region of interest" description="Disordered" evidence="1">
    <location>
        <begin position="660"/>
        <end position="683"/>
    </location>
</feature>
<feature type="region of interest" description="Disordered" evidence="1">
    <location>
        <begin position="1591"/>
        <end position="1777"/>
    </location>
</feature>
<feature type="compositionally biased region" description="Low complexity" evidence="1">
    <location>
        <begin position="804"/>
        <end position="814"/>
    </location>
</feature>
<feature type="region of interest" description="Disordered" evidence="1">
    <location>
        <begin position="393"/>
        <end position="424"/>
    </location>
</feature>
<proteinExistence type="predicted"/>
<feature type="region of interest" description="Disordered" evidence="1">
    <location>
        <begin position="101"/>
        <end position="158"/>
    </location>
</feature>
<feature type="compositionally biased region" description="Basic and acidic residues" evidence="1">
    <location>
        <begin position="1736"/>
        <end position="1747"/>
    </location>
</feature>
<feature type="region of interest" description="Disordered" evidence="1">
    <location>
        <begin position="36"/>
        <end position="88"/>
    </location>
</feature>
<feature type="region of interest" description="Disordered" evidence="1">
    <location>
        <begin position="1033"/>
        <end position="1054"/>
    </location>
</feature>
<feature type="region of interest" description="Disordered" evidence="1">
    <location>
        <begin position="1195"/>
        <end position="1241"/>
    </location>
</feature>
<feature type="region of interest" description="Disordered" evidence="1">
    <location>
        <begin position="804"/>
        <end position="827"/>
    </location>
</feature>
<feature type="region of interest" description="Disordered" evidence="1">
    <location>
        <begin position="1088"/>
        <end position="1122"/>
    </location>
</feature>
<feature type="compositionally biased region" description="Basic and acidic residues" evidence="1">
    <location>
        <begin position="49"/>
        <end position="82"/>
    </location>
</feature>
<feature type="region of interest" description="Disordered" evidence="1">
    <location>
        <begin position="1254"/>
        <end position="1290"/>
    </location>
</feature>
<feature type="compositionally biased region" description="Polar residues" evidence="1">
    <location>
        <begin position="1095"/>
        <end position="1112"/>
    </location>
</feature>
<feature type="compositionally biased region" description="Low complexity" evidence="1">
    <location>
        <begin position="1609"/>
        <end position="1620"/>
    </location>
</feature>
<feature type="compositionally biased region" description="Polar residues" evidence="1">
    <location>
        <begin position="1257"/>
        <end position="1267"/>
    </location>
</feature>
<feature type="compositionally biased region" description="Polar residues" evidence="1">
    <location>
        <begin position="1553"/>
        <end position="1563"/>
    </location>
</feature>
<organism evidence="2 3">
    <name type="scientific">Allacma fusca</name>
    <dbReference type="NCBI Taxonomy" id="39272"/>
    <lineage>
        <taxon>Eukaryota</taxon>
        <taxon>Metazoa</taxon>
        <taxon>Ecdysozoa</taxon>
        <taxon>Arthropoda</taxon>
        <taxon>Hexapoda</taxon>
        <taxon>Collembola</taxon>
        <taxon>Symphypleona</taxon>
        <taxon>Sminthuridae</taxon>
        <taxon>Allacma</taxon>
    </lineage>
</organism>
<feature type="compositionally biased region" description="Polar residues" evidence="1">
    <location>
        <begin position="1471"/>
        <end position="1488"/>
    </location>
</feature>
<feature type="region of interest" description="Disordered" evidence="1">
    <location>
        <begin position="1518"/>
        <end position="1563"/>
    </location>
</feature>
<feature type="compositionally biased region" description="Polar residues" evidence="1">
    <location>
        <begin position="488"/>
        <end position="500"/>
    </location>
</feature>
<feature type="compositionally biased region" description="Polar residues" evidence="1">
    <location>
        <begin position="1530"/>
        <end position="1543"/>
    </location>
</feature>
<evidence type="ECO:0000256" key="1">
    <source>
        <dbReference type="SAM" id="MobiDB-lite"/>
    </source>
</evidence>
<feature type="compositionally biased region" description="Polar residues" evidence="1">
    <location>
        <begin position="1635"/>
        <end position="1648"/>
    </location>
</feature>
<evidence type="ECO:0000313" key="3">
    <source>
        <dbReference type="Proteomes" id="UP000708208"/>
    </source>
</evidence>
<protein>
    <submittedName>
        <fullName evidence="2">Uncharacterized protein</fullName>
    </submittedName>
</protein>
<feature type="compositionally biased region" description="Basic and acidic residues" evidence="1">
    <location>
        <begin position="1456"/>
        <end position="1466"/>
    </location>
</feature>
<feature type="region of interest" description="Disordered" evidence="1">
    <location>
        <begin position="700"/>
        <end position="741"/>
    </location>
</feature>
<reference evidence="2" key="1">
    <citation type="submission" date="2021-06" db="EMBL/GenBank/DDBJ databases">
        <authorList>
            <person name="Hodson N. C."/>
            <person name="Mongue J. A."/>
            <person name="Jaron S. K."/>
        </authorList>
    </citation>
    <scope>NUCLEOTIDE SEQUENCE</scope>
</reference>
<feature type="compositionally biased region" description="Basic and acidic residues" evidence="1">
    <location>
        <begin position="344"/>
        <end position="353"/>
    </location>
</feature>
<feature type="region of interest" description="Disordered" evidence="1">
    <location>
        <begin position="319"/>
        <end position="354"/>
    </location>
</feature>
<feature type="compositionally biased region" description="Polar residues" evidence="1">
    <location>
        <begin position="711"/>
        <end position="741"/>
    </location>
</feature>
<comment type="caution">
    <text evidence="2">The sequence shown here is derived from an EMBL/GenBank/DDBJ whole genome shotgun (WGS) entry which is preliminary data.</text>
</comment>
<keyword evidence="3" id="KW-1185">Reference proteome</keyword>
<evidence type="ECO:0000313" key="2">
    <source>
        <dbReference type="EMBL" id="CAG7837726.1"/>
    </source>
</evidence>
<feature type="compositionally biased region" description="Low complexity" evidence="1">
    <location>
        <begin position="112"/>
        <end position="150"/>
    </location>
</feature>
<feature type="region of interest" description="Disordered" evidence="1">
    <location>
        <begin position="1367"/>
        <end position="1401"/>
    </location>
</feature>
<feature type="compositionally biased region" description="Basic and acidic residues" evidence="1">
    <location>
        <begin position="815"/>
        <end position="827"/>
    </location>
</feature>
<feature type="compositionally biased region" description="Polar residues" evidence="1">
    <location>
        <begin position="660"/>
        <end position="679"/>
    </location>
</feature>
<feature type="compositionally biased region" description="Polar residues" evidence="1">
    <location>
        <begin position="319"/>
        <end position="343"/>
    </location>
</feature>